<sequence length="228" mass="26276">MADYPNEEHVVKILKTENVTHNVKRFTLAKPDNYVFTPGQATDIVINLPEWKTERRPFTFTGLNEWDHLEFTIKIYDDHKGVTNKLGTLHAGDELILHDIWGAIHYKGEGVFIAGGAGVTPFIAILRQLHKENKIGNNKLLFSNRTTNDIILKDEFTTILGDNFINTITQEETEKYDHRLIDENYLKEKIKNLDQYFYICGPDPMIESIKGILLKIGVKEDKIVTEEF</sequence>
<gene>
    <name evidence="2" type="ORF">EFY79_18995</name>
</gene>
<dbReference type="InterPro" id="IPR017927">
    <property type="entry name" value="FAD-bd_FR_type"/>
</dbReference>
<dbReference type="PANTHER" id="PTHR47354:SF5">
    <property type="entry name" value="PROTEIN RFBI"/>
    <property type="match status" value="1"/>
</dbReference>
<dbReference type="InterPro" id="IPR001709">
    <property type="entry name" value="Flavoprot_Pyr_Nucl_cyt_Rdtase"/>
</dbReference>
<accession>A0A3M9N6Z1</accession>
<proteinExistence type="predicted"/>
<dbReference type="AlphaFoldDB" id="A0A3M9N6Z1"/>
<protein>
    <submittedName>
        <fullName evidence="2">Flavodoxin reductase</fullName>
    </submittedName>
</protein>
<feature type="domain" description="FAD-binding FR-type" evidence="1">
    <location>
        <begin position="6"/>
        <end position="107"/>
    </location>
</feature>
<comment type="caution">
    <text evidence="2">The sequence shown here is derived from an EMBL/GenBank/DDBJ whole genome shotgun (WGS) entry which is preliminary data.</text>
</comment>
<dbReference type="PRINTS" id="PR00371">
    <property type="entry name" value="FPNCR"/>
</dbReference>
<dbReference type="InterPro" id="IPR039261">
    <property type="entry name" value="FNR_nucleotide-bd"/>
</dbReference>
<dbReference type="GO" id="GO:0016491">
    <property type="term" value="F:oxidoreductase activity"/>
    <property type="evidence" value="ECO:0007669"/>
    <property type="project" value="InterPro"/>
</dbReference>
<evidence type="ECO:0000313" key="3">
    <source>
        <dbReference type="Proteomes" id="UP000267223"/>
    </source>
</evidence>
<keyword evidence="3" id="KW-1185">Reference proteome</keyword>
<organism evidence="2 3">
    <name type="scientific">Hanamia caeni</name>
    <dbReference type="NCBI Taxonomy" id="2294116"/>
    <lineage>
        <taxon>Bacteria</taxon>
        <taxon>Pseudomonadati</taxon>
        <taxon>Bacteroidota</taxon>
        <taxon>Chitinophagia</taxon>
        <taxon>Chitinophagales</taxon>
        <taxon>Chitinophagaceae</taxon>
        <taxon>Hanamia</taxon>
    </lineage>
</organism>
<dbReference type="InterPro" id="IPR050415">
    <property type="entry name" value="MRET"/>
</dbReference>
<name>A0A3M9N6Z1_9BACT</name>
<dbReference type="Pfam" id="PF00175">
    <property type="entry name" value="NAD_binding_1"/>
    <property type="match status" value="1"/>
</dbReference>
<dbReference type="PROSITE" id="PS51384">
    <property type="entry name" value="FAD_FR"/>
    <property type="match status" value="1"/>
</dbReference>
<dbReference type="Gene3D" id="3.40.50.80">
    <property type="entry name" value="Nucleotide-binding domain of ferredoxin-NADP reductase (FNR) module"/>
    <property type="match status" value="1"/>
</dbReference>
<evidence type="ECO:0000313" key="2">
    <source>
        <dbReference type="EMBL" id="RNI33529.1"/>
    </source>
</evidence>
<dbReference type="OrthoDB" id="9789468at2"/>
<dbReference type="EMBL" id="RJJR01000019">
    <property type="protein sequence ID" value="RNI33529.1"/>
    <property type="molecule type" value="Genomic_DNA"/>
</dbReference>
<reference evidence="2 3" key="1">
    <citation type="submission" date="2018-11" db="EMBL/GenBank/DDBJ databases">
        <title>Draft genome sequence of Ferruginibacter sp. BO-59.</title>
        <authorList>
            <person name="Im W.T."/>
        </authorList>
    </citation>
    <scope>NUCLEOTIDE SEQUENCE [LARGE SCALE GENOMIC DNA]</scope>
    <source>
        <strain evidence="2 3">BO-59</strain>
    </source>
</reference>
<dbReference type="SUPFAM" id="SSF52343">
    <property type="entry name" value="Ferredoxin reductase-like, C-terminal NADP-linked domain"/>
    <property type="match status" value="1"/>
</dbReference>
<dbReference type="InterPro" id="IPR001433">
    <property type="entry name" value="OxRdtase_FAD/NAD-bd"/>
</dbReference>
<dbReference type="PANTHER" id="PTHR47354">
    <property type="entry name" value="NADH OXIDOREDUCTASE HCR"/>
    <property type="match status" value="1"/>
</dbReference>
<dbReference type="Proteomes" id="UP000267223">
    <property type="component" value="Unassembled WGS sequence"/>
</dbReference>
<dbReference type="SUPFAM" id="SSF63380">
    <property type="entry name" value="Riboflavin synthase domain-like"/>
    <property type="match status" value="1"/>
</dbReference>
<dbReference type="PRINTS" id="PR00410">
    <property type="entry name" value="PHEHYDRXLASE"/>
</dbReference>
<evidence type="ECO:0000259" key="1">
    <source>
        <dbReference type="PROSITE" id="PS51384"/>
    </source>
</evidence>
<dbReference type="RefSeq" id="WP_123122333.1">
    <property type="nucleotide sequence ID" value="NZ_RJJR01000019.1"/>
</dbReference>
<dbReference type="Gene3D" id="2.40.30.10">
    <property type="entry name" value="Translation factors"/>
    <property type="match status" value="1"/>
</dbReference>
<dbReference type="InterPro" id="IPR017938">
    <property type="entry name" value="Riboflavin_synthase-like_b-brl"/>
</dbReference>